<dbReference type="SUPFAM" id="SSF81345">
    <property type="entry name" value="ABC transporter involved in vitamin B12 uptake, BtuC"/>
    <property type="match status" value="1"/>
</dbReference>
<gene>
    <name evidence="9" type="ORF">RAK27_10630</name>
</gene>
<dbReference type="GO" id="GO:0033214">
    <property type="term" value="P:siderophore-iron import into cell"/>
    <property type="evidence" value="ECO:0007669"/>
    <property type="project" value="TreeGrafter"/>
</dbReference>
<evidence type="ECO:0000256" key="1">
    <source>
        <dbReference type="ARBA" id="ARBA00004651"/>
    </source>
</evidence>
<dbReference type="EMBL" id="JAVBVO010000003">
    <property type="protein sequence ID" value="MDZ5759113.1"/>
    <property type="molecule type" value="Genomic_DNA"/>
</dbReference>
<feature type="transmembrane region" description="Helical" evidence="8">
    <location>
        <begin position="242"/>
        <end position="272"/>
    </location>
</feature>
<evidence type="ECO:0000313" key="10">
    <source>
        <dbReference type="Proteomes" id="UP001290462"/>
    </source>
</evidence>
<feature type="transmembrane region" description="Helical" evidence="8">
    <location>
        <begin position="58"/>
        <end position="78"/>
    </location>
</feature>
<name>A0AAW9JU66_CARML</name>
<feature type="transmembrane region" description="Helical" evidence="8">
    <location>
        <begin position="153"/>
        <end position="174"/>
    </location>
</feature>
<dbReference type="Pfam" id="PF01032">
    <property type="entry name" value="FecCD"/>
    <property type="match status" value="1"/>
</dbReference>
<organism evidence="9 10">
    <name type="scientific">Carnobacterium maltaromaticum</name>
    <name type="common">Carnobacterium piscicola</name>
    <dbReference type="NCBI Taxonomy" id="2751"/>
    <lineage>
        <taxon>Bacteria</taxon>
        <taxon>Bacillati</taxon>
        <taxon>Bacillota</taxon>
        <taxon>Bacilli</taxon>
        <taxon>Lactobacillales</taxon>
        <taxon>Carnobacteriaceae</taxon>
        <taxon>Carnobacterium</taxon>
    </lineage>
</organism>
<dbReference type="GO" id="GO:0022857">
    <property type="term" value="F:transmembrane transporter activity"/>
    <property type="evidence" value="ECO:0007669"/>
    <property type="project" value="InterPro"/>
</dbReference>
<dbReference type="AlphaFoldDB" id="A0AAW9JU66"/>
<keyword evidence="6 8" id="KW-1133">Transmembrane helix</keyword>
<reference evidence="9" key="1">
    <citation type="submission" date="2023-08" db="EMBL/GenBank/DDBJ databases">
        <title>Genomic characterization of piscicolin 126 produced by Carnobacterium maltaromaticum CM22 strain isolated from salmon (Salmo salar).</title>
        <authorList>
            <person name="Gonzalez-Gragera E."/>
            <person name="Garcia-Lopez J.D."/>
            <person name="Teso-Perez C."/>
            <person name="Gimenez-Hernandez I."/>
            <person name="Peralta-Sanchez J.M."/>
            <person name="Valdivia E."/>
            <person name="Montalban-Lopez M."/>
            <person name="Martin-Platero A.M."/>
            <person name="Banos A."/>
            <person name="Martinez-Bueno M."/>
        </authorList>
    </citation>
    <scope>NUCLEOTIDE SEQUENCE</scope>
    <source>
        <strain evidence="9">CM22</strain>
    </source>
</reference>
<keyword evidence="3" id="KW-0813">Transport</keyword>
<evidence type="ECO:0000256" key="8">
    <source>
        <dbReference type="SAM" id="Phobius"/>
    </source>
</evidence>
<feature type="transmembrane region" description="Helical" evidence="8">
    <location>
        <begin position="120"/>
        <end position="141"/>
    </location>
</feature>
<feature type="transmembrane region" description="Helical" evidence="8">
    <location>
        <begin position="194"/>
        <end position="216"/>
    </location>
</feature>
<evidence type="ECO:0000256" key="5">
    <source>
        <dbReference type="ARBA" id="ARBA00022692"/>
    </source>
</evidence>
<evidence type="ECO:0000256" key="4">
    <source>
        <dbReference type="ARBA" id="ARBA00022475"/>
    </source>
</evidence>
<comment type="caution">
    <text evidence="9">The sequence shown here is derived from an EMBL/GenBank/DDBJ whole genome shotgun (WGS) entry which is preliminary data.</text>
</comment>
<evidence type="ECO:0000313" key="9">
    <source>
        <dbReference type="EMBL" id="MDZ5759113.1"/>
    </source>
</evidence>
<dbReference type="CDD" id="cd06550">
    <property type="entry name" value="TM_ABC_iron-siderophores_like"/>
    <property type="match status" value="1"/>
</dbReference>
<proteinExistence type="inferred from homology"/>
<accession>A0AAW9JU66</accession>
<dbReference type="Proteomes" id="UP001290462">
    <property type="component" value="Unassembled WGS sequence"/>
</dbReference>
<dbReference type="PANTHER" id="PTHR30472">
    <property type="entry name" value="FERRIC ENTEROBACTIN TRANSPORT SYSTEM PERMEASE PROTEIN"/>
    <property type="match status" value="1"/>
</dbReference>
<keyword evidence="4" id="KW-1003">Cell membrane</keyword>
<feature type="transmembrane region" description="Helical" evidence="8">
    <location>
        <begin position="90"/>
        <end position="108"/>
    </location>
</feature>
<dbReference type="GO" id="GO:0005886">
    <property type="term" value="C:plasma membrane"/>
    <property type="evidence" value="ECO:0007669"/>
    <property type="project" value="UniProtKB-SubCell"/>
</dbReference>
<evidence type="ECO:0000256" key="6">
    <source>
        <dbReference type="ARBA" id="ARBA00022989"/>
    </source>
</evidence>
<dbReference type="InterPro" id="IPR037294">
    <property type="entry name" value="ABC_BtuC-like"/>
</dbReference>
<dbReference type="PANTHER" id="PTHR30472:SF64">
    <property type="entry name" value="IRON(3+)-HYDROXAMATE IMPORT SYSTEM PERMEASE PROTEIN FHUG"/>
    <property type="match status" value="1"/>
</dbReference>
<keyword evidence="5 8" id="KW-0812">Transmembrane</keyword>
<feature type="transmembrane region" description="Helical" evidence="8">
    <location>
        <begin position="312"/>
        <end position="331"/>
    </location>
</feature>
<dbReference type="InterPro" id="IPR000522">
    <property type="entry name" value="ABC_transptr_permease_BtuC"/>
</dbReference>
<sequence length="334" mass="35796">MNKHKVKTSLFVGGLLLISLILIQLNLGAIRISPLETIQTLMGNGSARNQLVLFEFRLPRIVMALLVGMGLAISGAILQGITQNDLADSSILGINAGAGLGVVLYLFFSTGSTAKLGVPQFLFIPLVALGGAFFAASLIYLGAWKKGIHQLRLLLVGIAVTALLNAFILIFQLQMDEFNFEKAMVWLSGNLWNVNWSFILIIACWLAILLPLVYWFTMRLDILRLGDQIGQSLGLEVEKTKAILLFLAVALAGISVAGGGGIAFVGLLAPHIAKRLVGGRSQSYLPVSAVVGMILVLGADIVGKNLFAPNEVAVGLVVAIIATPYFIWLMMRTV</sequence>
<dbReference type="RefSeq" id="WP_322809052.1">
    <property type="nucleotide sequence ID" value="NZ_JAVBVO010000003.1"/>
</dbReference>
<comment type="subcellular location">
    <subcellularLocation>
        <location evidence="1">Cell membrane</location>
        <topology evidence="1">Multi-pass membrane protein</topology>
    </subcellularLocation>
</comment>
<keyword evidence="7 8" id="KW-0472">Membrane</keyword>
<dbReference type="Gene3D" id="1.10.3470.10">
    <property type="entry name" value="ABC transporter involved in vitamin B12 uptake, BtuC"/>
    <property type="match status" value="1"/>
</dbReference>
<comment type="similarity">
    <text evidence="2">Belongs to the binding-protein-dependent transport system permease family. FecCD subfamily.</text>
</comment>
<feature type="transmembrane region" description="Helical" evidence="8">
    <location>
        <begin position="284"/>
        <end position="303"/>
    </location>
</feature>
<dbReference type="FunFam" id="1.10.3470.10:FF:000001">
    <property type="entry name" value="Vitamin B12 ABC transporter permease BtuC"/>
    <property type="match status" value="1"/>
</dbReference>
<evidence type="ECO:0000256" key="3">
    <source>
        <dbReference type="ARBA" id="ARBA00022448"/>
    </source>
</evidence>
<evidence type="ECO:0000256" key="2">
    <source>
        <dbReference type="ARBA" id="ARBA00007935"/>
    </source>
</evidence>
<evidence type="ECO:0000256" key="7">
    <source>
        <dbReference type="ARBA" id="ARBA00023136"/>
    </source>
</evidence>
<protein>
    <submittedName>
        <fullName evidence="9">Iron ABC transporter permease</fullName>
    </submittedName>
</protein>